<accession>A0A4Y8DCD6</accession>
<gene>
    <name evidence="3" type="ORF">BOTCAL_0039g00010</name>
</gene>
<dbReference type="EMBL" id="PHWZ01000039">
    <property type="protein sequence ID" value="TEY80304.1"/>
    <property type="molecule type" value="Genomic_DNA"/>
</dbReference>
<dbReference type="Pfam" id="PF07938">
    <property type="entry name" value="Fungal_lectin"/>
    <property type="match status" value="1"/>
</dbReference>
<evidence type="ECO:0000256" key="1">
    <source>
        <dbReference type="ARBA" id="ARBA00009042"/>
    </source>
</evidence>
<dbReference type="AlphaFoldDB" id="A0A4Y8DCD6"/>
<name>A0A4Y8DCD6_9HELO</name>
<feature type="chain" id="PRO_5021366921" evidence="2">
    <location>
        <begin position="23"/>
        <end position="187"/>
    </location>
</feature>
<organism evidence="3 4">
    <name type="scientific">Botryotinia calthae</name>
    <dbReference type="NCBI Taxonomy" id="38488"/>
    <lineage>
        <taxon>Eukaryota</taxon>
        <taxon>Fungi</taxon>
        <taxon>Dikarya</taxon>
        <taxon>Ascomycota</taxon>
        <taxon>Pezizomycotina</taxon>
        <taxon>Leotiomycetes</taxon>
        <taxon>Helotiales</taxon>
        <taxon>Sclerotiniaceae</taxon>
        <taxon>Botryotinia</taxon>
    </lineage>
</organism>
<comment type="caution">
    <text evidence="3">The sequence shown here is derived from an EMBL/GenBank/DDBJ whole genome shotgun (WGS) entry which is preliminary data.</text>
</comment>
<dbReference type="OrthoDB" id="407298at2759"/>
<dbReference type="Proteomes" id="UP000297299">
    <property type="component" value="Unassembled WGS sequence"/>
</dbReference>
<reference evidence="3 4" key="1">
    <citation type="submission" date="2017-11" db="EMBL/GenBank/DDBJ databases">
        <title>Comparative genomics of Botrytis spp.</title>
        <authorList>
            <person name="Valero-Jimenez C.A."/>
            <person name="Tapia P."/>
            <person name="Veloso J."/>
            <person name="Silva-Moreno E."/>
            <person name="Staats M."/>
            <person name="Valdes J.H."/>
            <person name="Van Kan J.A.L."/>
        </authorList>
    </citation>
    <scope>NUCLEOTIDE SEQUENCE [LARGE SCALE GENOMIC DNA]</scope>
    <source>
        <strain evidence="3 4">MUCL2830</strain>
    </source>
</reference>
<dbReference type="SUPFAM" id="SSF89372">
    <property type="entry name" value="Fucose-specific lectin"/>
    <property type="match status" value="1"/>
</dbReference>
<dbReference type="InterPro" id="IPR012475">
    <property type="entry name" value="Fungal_lectin"/>
</dbReference>
<keyword evidence="2" id="KW-0732">Signal</keyword>
<evidence type="ECO:0000313" key="4">
    <source>
        <dbReference type="Proteomes" id="UP000297299"/>
    </source>
</evidence>
<comment type="similarity">
    <text evidence="1">Belongs to the fungal fucose-specific lectin family.</text>
</comment>
<dbReference type="Gene3D" id="2.120.10.70">
    <property type="entry name" value="Fucose-specific lectin"/>
    <property type="match status" value="1"/>
</dbReference>
<evidence type="ECO:0000256" key="2">
    <source>
        <dbReference type="SAM" id="SignalP"/>
    </source>
</evidence>
<sequence length="187" mass="19759">MYLNFHSVACAIITLLTFQAAAKPISINPLTQGTSVESPTGDVRTYYQAADGSIIEIIPKFPANLGYTSSVLIPAGVAKLNTPLAATSWGSFDEIHLYYIGVGFTNTHLREKVWKAGVGWADGGLNALSYTVQTSTSFLAAYHDGPTVAASTWRVAFVCSTSGSPVAGSLCEASKTSSTSWTYAVYA</sequence>
<evidence type="ECO:0000313" key="3">
    <source>
        <dbReference type="EMBL" id="TEY80304.1"/>
    </source>
</evidence>
<protein>
    <submittedName>
        <fullName evidence="3">Uncharacterized protein</fullName>
    </submittedName>
</protein>
<feature type="signal peptide" evidence="2">
    <location>
        <begin position="1"/>
        <end position="22"/>
    </location>
</feature>
<proteinExistence type="inferred from homology"/>
<keyword evidence="4" id="KW-1185">Reference proteome</keyword>